<accession>A0A9R1UAB6</accession>
<name>A0A9R1UAB6_9HYME</name>
<dbReference type="Pfam" id="PF14529">
    <property type="entry name" value="Exo_endo_phos_2"/>
    <property type="match status" value="1"/>
</dbReference>
<dbReference type="RefSeq" id="XP_011313302.1">
    <property type="nucleotide sequence ID" value="XM_011315000.1"/>
</dbReference>
<gene>
    <name evidence="3" type="primary">LOC105272776</name>
</gene>
<feature type="domain" description="Endonuclease/exonuclease/phosphatase" evidence="1">
    <location>
        <begin position="7"/>
        <end position="92"/>
    </location>
</feature>
<dbReference type="KEGG" id="fas:105272776"/>
<dbReference type="Gene3D" id="3.60.10.10">
    <property type="entry name" value="Endonuclease/exonuclease/phosphatase"/>
    <property type="match status" value="1"/>
</dbReference>
<dbReference type="InterPro" id="IPR036691">
    <property type="entry name" value="Endo/exonu/phosph_ase_sf"/>
</dbReference>
<keyword evidence="2" id="KW-1185">Reference proteome</keyword>
<evidence type="ECO:0000259" key="1">
    <source>
        <dbReference type="Pfam" id="PF14529"/>
    </source>
</evidence>
<proteinExistence type="predicted"/>
<evidence type="ECO:0000313" key="3">
    <source>
        <dbReference type="RefSeq" id="XP_011313302.1"/>
    </source>
</evidence>
<protein>
    <recommendedName>
        <fullName evidence="1">Endonuclease/exonuclease/phosphatase domain-containing protein</fullName>
    </recommendedName>
</protein>
<dbReference type="InterPro" id="IPR005135">
    <property type="entry name" value="Endo/exonuclease/phosphatase"/>
</dbReference>
<dbReference type="GeneID" id="105272776"/>
<dbReference type="AlphaFoldDB" id="A0A9R1UAB6"/>
<dbReference type="GO" id="GO:0003824">
    <property type="term" value="F:catalytic activity"/>
    <property type="evidence" value="ECO:0007669"/>
    <property type="project" value="InterPro"/>
</dbReference>
<dbReference type="SUPFAM" id="SSF56219">
    <property type="entry name" value="DNase I-like"/>
    <property type="match status" value="1"/>
</dbReference>
<sequence length="207" mass="23968">MKESGLELLLGCDANSHHVGWGSSNTNAKEEALHNFIMEKDLMLLNRGTHPTFMDCRRHEVLDITIFTTGMVDVVRDWRVSKEPSGSDHSQIRLSLTGRTDIIQRRNPKNSDWKGYREELSLRIQDVPSRFKNREQLEHAAESFGEAVKRFFKNNCVPGTQTGTKKVCWWNNTLTSLRNQLRKAWNKVKNFCDSIHKSKALEERKNL</sequence>
<organism evidence="2 3">
    <name type="scientific">Fopius arisanus</name>
    <dbReference type="NCBI Taxonomy" id="64838"/>
    <lineage>
        <taxon>Eukaryota</taxon>
        <taxon>Metazoa</taxon>
        <taxon>Ecdysozoa</taxon>
        <taxon>Arthropoda</taxon>
        <taxon>Hexapoda</taxon>
        <taxon>Insecta</taxon>
        <taxon>Pterygota</taxon>
        <taxon>Neoptera</taxon>
        <taxon>Endopterygota</taxon>
        <taxon>Hymenoptera</taxon>
        <taxon>Apocrita</taxon>
        <taxon>Ichneumonoidea</taxon>
        <taxon>Braconidae</taxon>
        <taxon>Opiinae</taxon>
        <taxon>Fopius</taxon>
    </lineage>
</organism>
<reference evidence="3" key="1">
    <citation type="submission" date="2025-08" db="UniProtKB">
        <authorList>
            <consortium name="RefSeq"/>
        </authorList>
    </citation>
    <scope>IDENTIFICATION</scope>
    <source>
        <strain evidence="3">USDA-PBARC FA_bdor</strain>
        <tissue evidence="3">Whole organism</tissue>
    </source>
</reference>
<dbReference type="Proteomes" id="UP000694866">
    <property type="component" value="Unplaced"/>
</dbReference>
<evidence type="ECO:0000313" key="2">
    <source>
        <dbReference type="Proteomes" id="UP000694866"/>
    </source>
</evidence>
<dbReference type="OrthoDB" id="7552326at2759"/>